<name>A0ABT6H524_9BACI</name>
<feature type="transmembrane region" description="Helical" evidence="7">
    <location>
        <begin position="175"/>
        <end position="195"/>
    </location>
</feature>
<dbReference type="InterPro" id="IPR036259">
    <property type="entry name" value="MFS_trans_sf"/>
</dbReference>
<proteinExistence type="predicted"/>
<organism evidence="8 9">
    <name type="scientific">Ectobacillus antri</name>
    <dbReference type="NCBI Taxonomy" id="2486280"/>
    <lineage>
        <taxon>Bacteria</taxon>
        <taxon>Bacillati</taxon>
        <taxon>Bacillota</taxon>
        <taxon>Bacilli</taxon>
        <taxon>Bacillales</taxon>
        <taxon>Bacillaceae</taxon>
        <taxon>Ectobacillus</taxon>
    </lineage>
</organism>
<evidence type="ECO:0000313" key="9">
    <source>
        <dbReference type="Proteomes" id="UP001218246"/>
    </source>
</evidence>
<dbReference type="EMBL" id="JARULN010000009">
    <property type="protein sequence ID" value="MDG5754454.1"/>
    <property type="molecule type" value="Genomic_DNA"/>
</dbReference>
<evidence type="ECO:0000256" key="5">
    <source>
        <dbReference type="ARBA" id="ARBA00022989"/>
    </source>
</evidence>
<dbReference type="CDD" id="cd06173">
    <property type="entry name" value="MFS_MefA_like"/>
    <property type="match status" value="1"/>
</dbReference>
<feature type="transmembrane region" description="Helical" evidence="7">
    <location>
        <begin position="290"/>
        <end position="309"/>
    </location>
</feature>
<dbReference type="Gene3D" id="1.20.1250.20">
    <property type="entry name" value="MFS general substrate transporter like domains"/>
    <property type="match status" value="1"/>
</dbReference>
<reference evidence="8 9" key="1">
    <citation type="submission" date="2023-04" db="EMBL/GenBank/DDBJ databases">
        <title>Ectobacillus antri isolated from activated sludge.</title>
        <authorList>
            <person name="Yan P."/>
            <person name="Liu X."/>
        </authorList>
    </citation>
    <scope>NUCLEOTIDE SEQUENCE [LARGE SCALE GENOMIC DNA]</scope>
    <source>
        <strain evidence="8 9">C18H</strain>
    </source>
</reference>
<evidence type="ECO:0000256" key="4">
    <source>
        <dbReference type="ARBA" id="ARBA00022692"/>
    </source>
</evidence>
<evidence type="ECO:0000256" key="2">
    <source>
        <dbReference type="ARBA" id="ARBA00022448"/>
    </source>
</evidence>
<dbReference type="Pfam" id="PF05977">
    <property type="entry name" value="MFS_3"/>
    <property type="match status" value="1"/>
</dbReference>
<evidence type="ECO:0000256" key="3">
    <source>
        <dbReference type="ARBA" id="ARBA00022475"/>
    </source>
</evidence>
<feature type="transmembrane region" description="Helical" evidence="7">
    <location>
        <begin position="227"/>
        <end position="248"/>
    </location>
</feature>
<feature type="transmembrane region" description="Helical" evidence="7">
    <location>
        <begin position="315"/>
        <end position="337"/>
    </location>
</feature>
<feature type="transmembrane region" description="Helical" evidence="7">
    <location>
        <begin position="149"/>
        <end position="169"/>
    </location>
</feature>
<dbReference type="InterPro" id="IPR010290">
    <property type="entry name" value="TM_effector"/>
</dbReference>
<feature type="transmembrane region" description="Helical" evidence="7">
    <location>
        <begin position="40"/>
        <end position="61"/>
    </location>
</feature>
<dbReference type="PANTHER" id="PTHR23513">
    <property type="entry name" value="INTEGRAL MEMBRANE EFFLUX PROTEIN-RELATED"/>
    <property type="match status" value="1"/>
</dbReference>
<keyword evidence="3" id="KW-1003">Cell membrane</keyword>
<dbReference type="PANTHER" id="PTHR23513:SF6">
    <property type="entry name" value="MAJOR FACILITATOR SUPERFAMILY ASSOCIATED DOMAIN-CONTAINING PROTEIN"/>
    <property type="match status" value="1"/>
</dbReference>
<dbReference type="Proteomes" id="UP001218246">
    <property type="component" value="Unassembled WGS sequence"/>
</dbReference>
<feature type="transmembrane region" description="Helical" evidence="7">
    <location>
        <begin position="102"/>
        <end position="128"/>
    </location>
</feature>
<dbReference type="RefSeq" id="WP_278018305.1">
    <property type="nucleotide sequence ID" value="NZ_JARRRY010000008.1"/>
</dbReference>
<feature type="transmembrane region" description="Helical" evidence="7">
    <location>
        <begin position="349"/>
        <end position="372"/>
    </location>
</feature>
<keyword evidence="9" id="KW-1185">Reference proteome</keyword>
<evidence type="ECO:0000256" key="1">
    <source>
        <dbReference type="ARBA" id="ARBA00004651"/>
    </source>
</evidence>
<evidence type="ECO:0000313" key="8">
    <source>
        <dbReference type="EMBL" id="MDG5754454.1"/>
    </source>
</evidence>
<keyword evidence="5 7" id="KW-1133">Transmembrane helix</keyword>
<sequence length="418" mass="45929">MLFQNKIFRYLFLSYGVSLLGSSFSTIAINFWVLETTGSARIMFVFFMVVLAINVLFGGVAGTFADRYDRRTIMWVCDLLNAAIIFVVAACMYTSFTSIPFLIVLFGLQVFIGLFHGPAFQASLSNIVEKENMSKATGAITIIDNISRISGLALGGLFIGLFGSFTAFLVNTCTYILSAGFVLMAGVIPQSHLAVEHDGKLQEKKSFFKDFKEGLQLLVKEPFIRSVLILFPILGSSFTMALMMIQVTAVQTWKAKGWEFGLIEACIPFGYILGSLVIMKLDTRIQRKGYWIFGGFLLIGPIYYCISEIEYISYVYPFIILLGFMFAVSTLLVNIALRVQTAPAIQGRVFGFLGMLHSVFGTIAVGVGTFFADIAGPQTVLAVTSLALMILALVLTATLKPLRELGKKKPKSIVEVGV</sequence>
<feature type="transmembrane region" description="Helical" evidence="7">
    <location>
        <begin position="12"/>
        <end position="34"/>
    </location>
</feature>
<dbReference type="SUPFAM" id="SSF103473">
    <property type="entry name" value="MFS general substrate transporter"/>
    <property type="match status" value="1"/>
</dbReference>
<feature type="transmembrane region" description="Helical" evidence="7">
    <location>
        <begin position="260"/>
        <end position="278"/>
    </location>
</feature>
<evidence type="ECO:0000256" key="6">
    <source>
        <dbReference type="ARBA" id="ARBA00023136"/>
    </source>
</evidence>
<keyword evidence="2" id="KW-0813">Transport</keyword>
<feature type="transmembrane region" description="Helical" evidence="7">
    <location>
        <begin position="73"/>
        <end position="96"/>
    </location>
</feature>
<feature type="transmembrane region" description="Helical" evidence="7">
    <location>
        <begin position="378"/>
        <end position="399"/>
    </location>
</feature>
<accession>A0ABT6H524</accession>
<comment type="caution">
    <text evidence="8">The sequence shown here is derived from an EMBL/GenBank/DDBJ whole genome shotgun (WGS) entry which is preliminary data.</text>
</comment>
<comment type="subcellular location">
    <subcellularLocation>
        <location evidence="1">Cell membrane</location>
        <topology evidence="1">Multi-pass membrane protein</topology>
    </subcellularLocation>
</comment>
<keyword evidence="6 7" id="KW-0472">Membrane</keyword>
<keyword evidence="4 7" id="KW-0812">Transmembrane</keyword>
<evidence type="ECO:0000256" key="7">
    <source>
        <dbReference type="SAM" id="Phobius"/>
    </source>
</evidence>
<gene>
    <name evidence="8" type="ORF">P6P90_10780</name>
</gene>
<protein>
    <submittedName>
        <fullName evidence="8">MFS transporter</fullName>
    </submittedName>
</protein>